<comment type="caution">
    <text evidence="1">The sequence shown here is derived from an EMBL/GenBank/DDBJ whole genome shotgun (WGS) entry which is preliminary data.</text>
</comment>
<name>A0A8X6S632_TRICX</name>
<reference evidence="1" key="1">
    <citation type="submission" date="2020-08" db="EMBL/GenBank/DDBJ databases">
        <title>Multicomponent nature underlies the extraordinary mechanical properties of spider dragline silk.</title>
        <authorList>
            <person name="Kono N."/>
            <person name="Nakamura H."/>
            <person name="Mori M."/>
            <person name="Yoshida Y."/>
            <person name="Ohtoshi R."/>
            <person name="Malay A.D."/>
            <person name="Moran D.A.P."/>
            <person name="Tomita M."/>
            <person name="Numata K."/>
            <person name="Arakawa K."/>
        </authorList>
    </citation>
    <scope>NUCLEOTIDE SEQUENCE</scope>
</reference>
<dbReference type="EMBL" id="BMAU01021238">
    <property type="protein sequence ID" value="GFY03567.1"/>
    <property type="molecule type" value="Genomic_DNA"/>
</dbReference>
<evidence type="ECO:0000313" key="1">
    <source>
        <dbReference type="EMBL" id="GFY03567.1"/>
    </source>
</evidence>
<gene>
    <name evidence="1" type="ORF">TNCV_3212041</name>
</gene>
<organism evidence="1 2">
    <name type="scientific">Trichonephila clavipes</name>
    <name type="common">Golden silk orbweaver</name>
    <name type="synonym">Nephila clavipes</name>
    <dbReference type="NCBI Taxonomy" id="2585209"/>
    <lineage>
        <taxon>Eukaryota</taxon>
        <taxon>Metazoa</taxon>
        <taxon>Ecdysozoa</taxon>
        <taxon>Arthropoda</taxon>
        <taxon>Chelicerata</taxon>
        <taxon>Arachnida</taxon>
        <taxon>Araneae</taxon>
        <taxon>Araneomorphae</taxon>
        <taxon>Entelegynae</taxon>
        <taxon>Araneoidea</taxon>
        <taxon>Nephilidae</taxon>
        <taxon>Trichonephila</taxon>
    </lineage>
</organism>
<evidence type="ECO:0000313" key="2">
    <source>
        <dbReference type="Proteomes" id="UP000887159"/>
    </source>
</evidence>
<dbReference type="Proteomes" id="UP000887159">
    <property type="component" value="Unassembled WGS sequence"/>
</dbReference>
<sequence length="103" mass="11564">MDLELQRKRNIESLRQYICSISTNMLQPRIDDAETAGENDVGVVSNGGIMEEVNHGEVMQDYGENVMQDYGENVMQDYEENVKQEVNHGEAGVNNGRVDVGEN</sequence>
<accession>A0A8X6S632</accession>
<dbReference type="AlphaFoldDB" id="A0A8X6S632"/>
<keyword evidence="2" id="KW-1185">Reference proteome</keyword>
<protein>
    <submittedName>
        <fullName evidence="1">Uncharacterized protein</fullName>
    </submittedName>
</protein>
<proteinExistence type="predicted"/>